<dbReference type="KEGG" id="pms:KNP414_05015"/>
<evidence type="ECO:0000313" key="2">
    <source>
        <dbReference type="EMBL" id="AEI43540.1"/>
    </source>
</evidence>
<feature type="transmembrane region" description="Helical" evidence="1">
    <location>
        <begin position="55"/>
        <end position="72"/>
    </location>
</feature>
<reference evidence="2 3" key="2">
    <citation type="journal article" date="2013" name="Genome Announc.">
        <title>Genome Sequence of Growth-Improving Paenibacillus mucilaginosus Strain KNP414.</title>
        <authorList>
            <person name="Lu J.J."/>
            <person name="Wang J.F."/>
            <person name="Hu X.F."/>
        </authorList>
    </citation>
    <scope>NUCLEOTIDE SEQUENCE [LARGE SCALE GENOMIC DNA]</scope>
    <source>
        <strain evidence="2 3">KNP414</strain>
    </source>
</reference>
<dbReference type="InterPro" id="IPR008535">
    <property type="entry name" value="DUF817"/>
</dbReference>
<dbReference type="Proteomes" id="UP000006620">
    <property type="component" value="Chromosome"/>
</dbReference>
<accession>F8FLH2</accession>
<dbReference type="AlphaFoldDB" id="F8FLH2"/>
<keyword evidence="1" id="KW-1133">Transmembrane helix</keyword>
<dbReference type="EMBL" id="CP002869">
    <property type="protein sequence ID" value="AEI43540.1"/>
    <property type="molecule type" value="Genomic_DNA"/>
</dbReference>
<dbReference type="PIRSF" id="PIRSF009141">
    <property type="entry name" value="UCP009141"/>
    <property type="match status" value="1"/>
</dbReference>
<evidence type="ECO:0008006" key="4">
    <source>
        <dbReference type="Google" id="ProtNLM"/>
    </source>
</evidence>
<protein>
    <recommendedName>
        <fullName evidence="4">YoaT</fullName>
    </recommendedName>
</protein>
<dbReference type="Pfam" id="PF05675">
    <property type="entry name" value="DUF817"/>
    <property type="match status" value="1"/>
</dbReference>
<feature type="transmembrane region" description="Helical" evidence="1">
    <location>
        <begin position="146"/>
        <end position="163"/>
    </location>
</feature>
<dbReference type="HOGENOM" id="CLU_070515_1_0_9"/>
<feature type="transmembrane region" description="Helical" evidence="1">
    <location>
        <begin position="84"/>
        <end position="103"/>
    </location>
</feature>
<name>F8FLH2_PAEMK</name>
<gene>
    <name evidence="2" type="ordered locus">KNP414_05015</name>
</gene>
<feature type="transmembrane region" description="Helical" evidence="1">
    <location>
        <begin position="169"/>
        <end position="185"/>
    </location>
</feature>
<dbReference type="RefSeq" id="WP_013918693.1">
    <property type="nucleotide sequence ID" value="NC_015690.1"/>
</dbReference>
<feature type="transmembrane region" description="Helical" evidence="1">
    <location>
        <begin position="244"/>
        <end position="264"/>
    </location>
</feature>
<organism evidence="2 3">
    <name type="scientific">Paenibacillus mucilaginosus (strain KNP414)</name>
    <dbReference type="NCBI Taxonomy" id="1036673"/>
    <lineage>
        <taxon>Bacteria</taxon>
        <taxon>Bacillati</taxon>
        <taxon>Bacillota</taxon>
        <taxon>Bacilli</taxon>
        <taxon>Bacillales</taxon>
        <taxon>Paenibacillaceae</taxon>
        <taxon>Paenibacillus</taxon>
    </lineage>
</organism>
<dbReference type="PATRIC" id="fig|1036673.3.peg.4629"/>
<feature type="transmembrane region" description="Helical" evidence="1">
    <location>
        <begin position="115"/>
        <end position="134"/>
    </location>
</feature>
<sequence>MRLTADPSSGFFRSRVPLLKDLLHFTYKEALCCVFPLVIFLALAVTKVVSVPYLPRYDAILLICLAAQALMIRFRLETVDELKVITLFHVIGLCLELFKVHMGSWSYPGEGWSKLAGVPLYSGFMYASVASYICQAWKRFNLRFEHWPAAPLTLLLSVCIYLNFFTHHFIYDLRWILILGLLAAFRRCRVHFTVSTTSYAMPALLSFLLIGFFIWLAENISTYLGAWAYPDQLHSWRIVHWGKITSWFLLVIISVLIVGQLKLWKQAVTSKNVSERPVE</sequence>
<evidence type="ECO:0000313" key="3">
    <source>
        <dbReference type="Proteomes" id="UP000006620"/>
    </source>
</evidence>
<keyword evidence="1" id="KW-0812">Transmembrane</keyword>
<evidence type="ECO:0000256" key="1">
    <source>
        <dbReference type="SAM" id="Phobius"/>
    </source>
</evidence>
<feature type="transmembrane region" description="Helical" evidence="1">
    <location>
        <begin position="197"/>
        <end position="217"/>
    </location>
</feature>
<keyword evidence="1" id="KW-0472">Membrane</keyword>
<feature type="transmembrane region" description="Helical" evidence="1">
    <location>
        <begin position="30"/>
        <end position="49"/>
    </location>
</feature>
<reference evidence="3" key="1">
    <citation type="submission" date="2011-06" db="EMBL/GenBank/DDBJ databases">
        <title>Complete genome sequence of Paenibacillus mucilaginosus KNP414.</title>
        <authorList>
            <person name="Wang J."/>
            <person name="Hu S."/>
            <person name="Hu X."/>
            <person name="Zhang B."/>
            <person name="Dong D."/>
            <person name="Zhang S."/>
            <person name="Zhao K."/>
            <person name="Wu D."/>
        </authorList>
    </citation>
    <scope>NUCLEOTIDE SEQUENCE [LARGE SCALE GENOMIC DNA]</scope>
    <source>
        <strain evidence="3">KNP414</strain>
    </source>
</reference>
<proteinExistence type="predicted"/>